<dbReference type="AlphaFoldDB" id="A0A7W5JT21"/>
<gene>
    <name evidence="2" type="ORF">FHX39_000788</name>
</gene>
<dbReference type="Pfam" id="PF08240">
    <property type="entry name" value="ADH_N"/>
    <property type="match status" value="1"/>
</dbReference>
<dbReference type="GO" id="GO:0016651">
    <property type="term" value="F:oxidoreductase activity, acting on NAD(P)H"/>
    <property type="evidence" value="ECO:0007669"/>
    <property type="project" value="InterPro"/>
</dbReference>
<evidence type="ECO:0000313" key="3">
    <source>
        <dbReference type="Proteomes" id="UP000565572"/>
    </source>
</evidence>
<proteinExistence type="predicted"/>
<dbReference type="CDD" id="cd08249">
    <property type="entry name" value="enoyl_reductase_like"/>
    <property type="match status" value="1"/>
</dbReference>
<dbReference type="InterPro" id="IPR047122">
    <property type="entry name" value="Trans-enoyl_RdTase-like"/>
</dbReference>
<dbReference type="SUPFAM" id="SSF50129">
    <property type="entry name" value="GroES-like"/>
    <property type="match status" value="1"/>
</dbReference>
<comment type="caution">
    <text evidence="2">The sequence shown here is derived from an EMBL/GenBank/DDBJ whole genome shotgun (WGS) entry which is preliminary data.</text>
</comment>
<dbReference type="PANTHER" id="PTHR45348">
    <property type="entry name" value="HYPOTHETICAL OXIDOREDUCTASE (EUROFUNG)"/>
    <property type="match status" value="1"/>
</dbReference>
<protein>
    <submittedName>
        <fullName evidence="2">NADPH:quinone reductase-like Zn-dependent oxidoreductase</fullName>
    </submittedName>
</protein>
<dbReference type="SMART" id="SM00829">
    <property type="entry name" value="PKS_ER"/>
    <property type="match status" value="1"/>
</dbReference>
<sequence>MTATHQALWVDRRGTFRVGPAPTPTPRPGELVVEAHAVALNPVDAMPGVARRFVYPWLRLPTVLGTDVAGTVVAVGEGVSRFRIGDRVVGFASGQERFRNDPAHGAFQHVVVLAADLTAHVPDEVALTDAVVLPLALTTAAAGLFEPDQLGLPLPVGTPVKAGDERDETVLVWGAATSVGNNAVQLARAAGYRVVATASPRSAALVLGLGASAVVDYRGRSAVDEVVAALEGHTLAGTVAIGAGSLSRTIRVARRTQGTRRVASAYPSPVTAVRRQLARPYGVRVSAIWGGSPARSAVGPAMFRDVLPVALAHGRYRPSPPAEVVGEDLASIPAGLERLRGGVAARKLVVRLRRDPDPR</sequence>
<dbReference type="InterPro" id="IPR011032">
    <property type="entry name" value="GroES-like_sf"/>
</dbReference>
<reference evidence="2 3" key="1">
    <citation type="submission" date="2020-08" db="EMBL/GenBank/DDBJ databases">
        <title>Sequencing the genomes of 1000 actinobacteria strains.</title>
        <authorList>
            <person name="Klenk H.-P."/>
        </authorList>
    </citation>
    <scope>NUCLEOTIDE SEQUENCE [LARGE SCALE GENOMIC DNA]</scope>
    <source>
        <strain evidence="2 3">DSM 11053</strain>
    </source>
</reference>
<keyword evidence="3" id="KW-1185">Reference proteome</keyword>
<organism evidence="2 3">
    <name type="scientific">Microlunatus antarcticus</name>
    <dbReference type="NCBI Taxonomy" id="53388"/>
    <lineage>
        <taxon>Bacteria</taxon>
        <taxon>Bacillati</taxon>
        <taxon>Actinomycetota</taxon>
        <taxon>Actinomycetes</taxon>
        <taxon>Propionibacteriales</taxon>
        <taxon>Propionibacteriaceae</taxon>
        <taxon>Microlunatus</taxon>
    </lineage>
</organism>
<evidence type="ECO:0000313" key="2">
    <source>
        <dbReference type="EMBL" id="MBB3325844.1"/>
    </source>
</evidence>
<name>A0A7W5JT21_9ACTN</name>
<evidence type="ECO:0000259" key="1">
    <source>
        <dbReference type="SMART" id="SM00829"/>
    </source>
</evidence>
<accession>A0A7W5JT21</accession>
<dbReference type="PANTHER" id="PTHR45348:SF2">
    <property type="entry name" value="ZINC-TYPE ALCOHOL DEHYDROGENASE-LIKE PROTEIN C2E1P3.01"/>
    <property type="match status" value="1"/>
</dbReference>
<dbReference type="SUPFAM" id="SSF51735">
    <property type="entry name" value="NAD(P)-binding Rossmann-fold domains"/>
    <property type="match status" value="1"/>
</dbReference>
<feature type="domain" description="Enoyl reductase (ER)" evidence="1">
    <location>
        <begin position="14"/>
        <end position="350"/>
    </location>
</feature>
<dbReference type="Gene3D" id="3.90.180.10">
    <property type="entry name" value="Medium-chain alcohol dehydrogenases, catalytic domain"/>
    <property type="match status" value="1"/>
</dbReference>
<dbReference type="Gene3D" id="3.40.50.720">
    <property type="entry name" value="NAD(P)-binding Rossmann-like Domain"/>
    <property type="match status" value="1"/>
</dbReference>
<dbReference type="InterPro" id="IPR020843">
    <property type="entry name" value="ER"/>
</dbReference>
<dbReference type="EMBL" id="JACHZG010000001">
    <property type="protein sequence ID" value="MBB3325844.1"/>
    <property type="molecule type" value="Genomic_DNA"/>
</dbReference>
<dbReference type="Proteomes" id="UP000565572">
    <property type="component" value="Unassembled WGS sequence"/>
</dbReference>
<dbReference type="RefSeq" id="WP_183336886.1">
    <property type="nucleotide sequence ID" value="NZ_JACHZG010000001.1"/>
</dbReference>
<dbReference type="InterPro" id="IPR036291">
    <property type="entry name" value="NAD(P)-bd_dom_sf"/>
</dbReference>
<dbReference type="InterPro" id="IPR013154">
    <property type="entry name" value="ADH-like_N"/>
</dbReference>